<evidence type="ECO:0000256" key="1">
    <source>
        <dbReference type="SAM" id="Phobius"/>
    </source>
</evidence>
<dbReference type="PANTHER" id="PTHR40547">
    <property type="entry name" value="SLL0298 PROTEIN"/>
    <property type="match status" value="1"/>
</dbReference>
<keyword evidence="1" id="KW-0812">Transmembrane</keyword>
<gene>
    <name evidence="3" type="ORF">C7451_11342</name>
</gene>
<comment type="caution">
    <text evidence="3">The sequence shown here is derived from an EMBL/GenBank/DDBJ whole genome shotgun (WGS) entry which is preliminary data.</text>
</comment>
<dbReference type="EMBL" id="QJJM01000013">
    <property type="protein sequence ID" value="PXW71296.1"/>
    <property type="molecule type" value="Genomic_DNA"/>
</dbReference>
<organism evidence="3 4">
    <name type="scientific">Blastomonas natatoria</name>
    <dbReference type="NCBI Taxonomy" id="34015"/>
    <lineage>
        <taxon>Bacteria</taxon>
        <taxon>Pseudomonadati</taxon>
        <taxon>Pseudomonadota</taxon>
        <taxon>Alphaproteobacteria</taxon>
        <taxon>Sphingomonadales</taxon>
        <taxon>Sphingomonadaceae</taxon>
        <taxon>Blastomonas</taxon>
    </lineage>
</organism>
<dbReference type="InterPro" id="IPR018639">
    <property type="entry name" value="DUF2062"/>
</dbReference>
<feature type="domain" description="DUF2062" evidence="2">
    <location>
        <begin position="44"/>
        <end position="190"/>
    </location>
</feature>
<keyword evidence="1" id="KW-0472">Membrane</keyword>
<reference evidence="3 4" key="1">
    <citation type="submission" date="2018-05" db="EMBL/GenBank/DDBJ databases">
        <title>Genomic Encyclopedia of Type Strains, Phase IV (KMG-IV): sequencing the most valuable type-strain genomes for metagenomic binning, comparative biology and taxonomic classification.</title>
        <authorList>
            <person name="Goeker M."/>
        </authorList>
    </citation>
    <scope>NUCLEOTIDE SEQUENCE [LARGE SCALE GENOMIC DNA]</scope>
    <source>
        <strain evidence="3 4">DSM 3183</strain>
    </source>
</reference>
<accession>A0A2V3USR5</accession>
<protein>
    <recommendedName>
        <fullName evidence="2">DUF2062 domain-containing protein</fullName>
    </recommendedName>
</protein>
<evidence type="ECO:0000259" key="2">
    <source>
        <dbReference type="Pfam" id="PF09835"/>
    </source>
</evidence>
<dbReference type="Proteomes" id="UP000248014">
    <property type="component" value="Unassembled WGS sequence"/>
</dbReference>
<dbReference type="Pfam" id="PF09835">
    <property type="entry name" value="DUF2062"/>
    <property type="match status" value="1"/>
</dbReference>
<keyword evidence="1" id="KW-1133">Transmembrane helix</keyword>
<dbReference type="AlphaFoldDB" id="A0A2V3USR5"/>
<feature type="transmembrane region" description="Helical" evidence="1">
    <location>
        <begin position="67"/>
        <end position="90"/>
    </location>
</feature>
<sequence length="201" mass="22327">MSPAARCGQRKGHKGLELTEGRFSRWVGRNMPTRESMEQNRFIRPFAARVLRSELWRFTRRSVPRGVALGVLVGVILPIAQIFGAALLALPFRANVPVAALTTFITNPFTTPLLWVAAYHVGSFILRVDATTFGQPVATALNQPHVETWMEWLTGAASITAFGLVVLAVVMAAIGYVVSAIGWRIWIAGKRQRRLARVRHR</sequence>
<evidence type="ECO:0000313" key="4">
    <source>
        <dbReference type="Proteomes" id="UP000248014"/>
    </source>
</evidence>
<name>A0A2V3USR5_9SPHN</name>
<feature type="transmembrane region" description="Helical" evidence="1">
    <location>
        <begin position="159"/>
        <end position="187"/>
    </location>
</feature>
<evidence type="ECO:0000313" key="3">
    <source>
        <dbReference type="EMBL" id="PXW71296.1"/>
    </source>
</evidence>
<proteinExistence type="predicted"/>
<dbReference type="PANTHER" id="PTHR40547:SF1">
    <property type="entry name" value="SLL0298 PROTEIN"/>
    <property type="match status" value="1"/>
</dbReference>
<keyword evidence="4" id="KW-1185">Reference proteome</keyword>